<dbReference type="InterPro" id="IPR013762">
    <property type="entry name" value="Integrase-like_cat_sf"/>
</dbReference>
<reference evidence="3 4" key="1">
    <citation type="submission" date="2020-01" db="EMBL/GenBank/DDBJ databases">
        <authorList>
            <consortium name="DOE Joint Genome Institute"/>
            <person name="Haridas S."/>
            <person name="Albert R."/>
            <person name="Binder M."/>
            <person name="Bloem J."/>
            <person name="Labutti K."/>
            <person name="Salamov A."/>
            <person name="Andreopoulos B."/>
            <person name="Baker S.E."/>
            <person name="Barry K."/>
            <person name="Bills G."/>
            <person name="Bluhm B.H."/>
            <person name="Cannon C."/>
            <person name="Castanera R."/>
            <person name="Culley D.E."/>
            <person name="Daum C."/>
            <person name="Ezra D."/>
            <person name="Gonzalez J.B."/>
            <person name="Henrissat B."/>
            <person name="Kuo A."/>
            <person name="Liang C."/>
            <person name="Lipzen A."/>
            <person name="Lutzoni F."/>
            <person name="Magnuson J."/>
            <person name="Mondo S."/>
            <person name="Nolan M."/>
            <person name="Ohm R."/>
            <person name="Pangilinan J."/>
            <person name="Park H.-J.H."/>
            <person name="Ramirez L."/>
            <person name="Alfaro M."/>
            <person name="Sun H."/>
            <person name="Tritt A."/>
            <person name="Yoshinaga Y."/>
            <person name="Zwiers L.-H.L."/>
            <person name="Turgeon B.G."/>
            <person name="Goodwin S.B."/>
            <person name="Spatafora J.W."/>
            <person name="Crous P.W."/>
            <person name="Grigoriev I.V."/>
        </authorList>
    </citation>
    <scope>NUCLEOTIDE SEQUENCE [LARGE SCALE GENOMIC DNA]</scope>
    <source>
        <strain evidence="3 4">CBS 611.86</strain>
    </source>
</reference>
<keyword evidence="4" id="KW-1185">Reference proteome</keyword>
<dbReference type="EMBL" id="JAADJZ010000027">
    <property type="protein sequence ID" value="KAF2866590.1"/>
    <property type="molecule type" value="Genomic_DNA"/>
</dbReference>
<evidence type="ECO:0000256" key="2">
    <source>
        <dbReference type="SAM" id="MobiDB-lite"/>
    </source>
</evidence>
<name>A0A7C8I6R5_9PLEO</name>
<protein>
    <submittedName>
        <fullName evidence="3">Uncharacterized protein</fullName>
    </submittedName>
</protein>
<organism evidence="3 4">
    <name type="scientific">Massariosphaeria phaeospora</name>
    <dbReference type="NCBI Taxonomy" id="100035"/>
    <lineage>
        <taxon>Eukaryota</taxon>
        <taxon>Fungi</taxon>
        <taxon>Dikarya</taxon>
        <taxon>Ascomycota</taxon>
        <taxon>Pezizomycotina</taxon>
        <taxon>Dothideomycetes</taxon>
        <taxon>Pleosporomycetidae</taxon>
        <taxon>Pleosporales</taxon>
        <taxon>Pleosporales incertae sedis</taxon>
        <taxon>Massariosphaeria</taxon>
    </lineage>
</organism>
<evidence type="ECO:0000313" key="3">
    <source>
        <dbReference type="EMBL" id="KAF2866590.1"/>
    </source>
</evidence>
<gene>
    <name evidence="3" type="ORF">BDV95DRAFT_203713</name>
</gene>
<dbReference type="AlphaFoldDB" id="A0A7C8I6R5"/>
<keyword evidence="1" id="KW-0233">DNA recombination</keyword>
<dbReference type="Proteomes" id="UP000481861">
    <property type="component" value="Unassembled WGS sequence"/>
</dbReference>
<dbReference type="PANTHER" id="PTHR37535">
    <property type="entry name" value="FLUG DOMAIN PROTEIN"/>
    <property type="match status" value="1"/>
</dbReference>
<evidence type="ECO:0000256" key="1">
    <source>
        <dbReference type="ARBA" id="ARBA00023172"/>
    </source>
</evidence>
<dbReference type="OrthoDB" id="3943630at2759"/>
<comment type="caution">
    <text evidence="3">The sequence shown here is derived from an EMBL/GenBank/DDBJ whole genome shotgun (WGS) entry which is preliminary data.</text>
</comment>
<dbReference type="PANTHER" id="PTHR37535:SF3">
    <property type="entry name" value="FLUG DOMAIN-CONTAINING PROTEIN"/>
    <property type="match status" value="1"/>
</dbReference>
<dbReference type="GO" id="GO:0015074">
    <property type="term" value="P:DNA integration"/>
    <property type="evidence" value="ECO:0007669"/>
    <property type="project" value="InterPro"/>
</dbReference>
<dbReference type="GO" id="GO:0003677">
    <property type="term" value="F:DNA binding"/>
    <property type="evidence" value="ECO:0007669"/>
    <property type="project" value="InterPro"/>
</dbReference>
<proteinExistence type="predicted"/>
<accession>A0A7C8I6R5</accession>
<dbReference type="Pfam" id="PF11917">
    <property type="entry name" value="DUF3435"/>
    <property type="match status" value="1"/>
</dbReference>
<feature type="region of interest" description="Disordered" evidence="2">
    <location>
        <begin position="294"/>
        <end position="352"/>
    </location>
</feature>
<dbReference type="InterPro" id="IPR021842">
    <property type="entry name" value="DUF3435"/>
</dbReference>
<dbReference type="SUPFAM" id="SSF56349">
    <property type="entry name" value="DNA breaking-rejoining enzymes"/>
    <property type="match status" value="1"/>
</dbReference>
<evidence type="ECO:0000313" key="4">
    <source>
        <dbReference type="Proteomes" id="UP000481861"/>
    </source>
</evidence>
<feature type="compositionally biased region" description="Acidic residues" evidence="2">
    <location>
        <begin position="313"/>
        <end position="322"/>
    </location>
</feature>
<dbReference type="GO" id="GO:0006310">
    <property type="term" value="P:DNA recombination"/>
    <property type="evidence" value="ECO:0007669"/>
    <property type="project" value="UniProtKB-KW"/>
</dbReference>
<dbReference type="InterPro" id="IPR011010">
    <property type="entry name" value="DNA_brk_join_enz"/>
</dbReference>
<dbReference type="Gene3D" id="1.10.443.10">
    <property type="entry name" value="Intergrase catalytic core"/>
    <property type="match status" value="1"/>
</dbReference>
<sequence length="352" mass="39985">MVQFSFWLDIVTAWGLRTGEITESFSYRGSNEGVHYGDVTLSLALWQGVMRYQIKIALRNRKFCRNDEGKVKNITLTEQIELMKLYRCLVWKFLALALADNVFDEQKAPEDFEDRRIRATATSRTFQIGDDKKKLLIFRKLEGKRVSSTAIMTGASSNALITDICEQCGYTETVTTYTFRRGVANKLEAKTSRKRTQEALGHKGDRTWHAYAAPTISVDAQAIAYDELEDNLYTDFAQSIAYTRDFGAPKPANSKVEVSSVPSKVVLKAVADAHPSSRAEMIMRKARREQYKIDREEYSEEAGRVNSALEIDATSEDQVDTETTDKPEKELPVSLRPQPSPDFKQIMKYNPL</sequence>